<protein>
    <submittedName>
        <fullName evidence="2">ThiF domain protein</fullName>
    </submittedName>
</protein>
<dbReference type="Pfam" id="PF00899">
    <property type="entry name" value="ThiF"/>
    <property type="match status" value="1"/>
</dbReference>
<dbReference type="eggNOG" id="COG0476">
    <property type="taxonomic scope" value="Bacteria"/>
</dbReference>
<dbReference type="AlphaFoldDB" id="B0C9V2"/>
<sequence>MTEQFFHEQLYRSTQQMAMLRDYPVTVCGAGALGANLVETLARSGYGKLKVIDCDRIETRNLSTQPYYRSDVGAYKGKILANMLYRALGTTVDVIPKQLTAANTQSLLRGSSLVIDTFDNSVSRQAVKDYCLEQDIPCLHAGLAAEYAEVVWEPEYQVPSATHDDICDYPLARNLVLLTVAIASETITRFITEGRQQSCTITLRDFVIHTS</sequence>
<dbReference type="KEGG" id="amr:AM1_0333"/>
<dbReference type="PANTHER" id="PTHR43267:SF3">
    <property type="entry name" value="THIF PROTEIN"/>
    <property type="match status" value="1"/>
</dbReference>
<reference evidence="2 3" key="1">
    <citation type="journal article" date="2008" name="Proc. Natl. Acad. Sci. U.S.A.">
        <title>Niche adaptation and genome expansion in the chlorophyll d-producing cyanobacterium Acaryochloris marina.</title>
        <authorList>
            <person name="Swingley W.D."/>
            <person name="Chen M."/>
            <person name="Cheung P.C."/>
            <person name="Conrad A.L."/>
            <person name="Dejesa L.C."/>
            <person name="Hao J."/>
            <person name="Honchak B.M."/>
            <person name="Karbach L.E."/>
            <person name="Kurdoglu A."/>
            <person name="Lahiri S."/>
            <person name="Mastrian S.D."/>
            <person name="Miyashita H."/>
            <person name="Page L."/>
            <person name="Ramakrishna P."/>
            <person name="Satoh S."/>
            <person name="Sattley W.M."/>
            <person name="Shimada Y."/>
            <person name="Taylor H.L."/>
            <person name="Tomo T."/>
            <person name="Tsuchiya T."/>
            <person name="Wang Z.T."/>
            <person name="Raymond J."/>
            <person name="Mimuro M."/>
            <person name="Blankenship R.E."/>
            <person name="Touchman J.W."/>
        </authorList>
    </citation>
    <scope>NUCLEOTIDE SEQUENCE [LARGE SCALE GENOMIC DNA]</scope>
    <source>
        <strain evidence="3">MBIC 11017</strain>
    </source>
</reference>
<dbReference type="InterPro" id="IPR035985">
    <property type="entry name" value="Ubiquitin-activating_enz"/>
</dbReference>
<dbReference type="GO" id="GO:0061504">
    <property type="term" value="P:cyclic threonylcarbamoyladenosine biosynthetic process"/>
    <property type="evidence" value="ECO:0007669"/>
    <property type="project" value="TreeGrafter"/>
</dbReference>
<dbReference type="SUPFAM" id="SSF69572">
    <property type="entry name" value="Activating enzymes of the ubiquitin-like proteins"/>
    <property type="match status" value="1"/>
</dbReference>
<evidence type="ECO:0000313" key="3">
    <source>
        <dbReference type="Proteomes" id="UP000000268"/>
    </source>
</evidence>
<dbReference type="Gene3D" id="3.40.50.720">
    <property type="entry name" value="NAD(P)-binding Rossmann-like Domain"/>
    <property type="match status" value="1"/>
</dbReference>
<dbReference type="STRING" id="329726.AM1_0333"/>
<feature type="domain" description="THIF-type NAD/FAD binding fold" evidence="1">
    <location>
        <begin position="15"/>
        <end position="149"/>
    </location>
</feature>
<dbReference type="PANTHER" id="PTHR43267">
    <property type="entry name" value="TRNA THREONYLCARBAMOYLADENOSINE DEHYDRATASE"/>
    <property type="match status" value="1"/>
</dbReference>
<dbReference type="CDD" id="cd01483">
    <property type="entry name" value="E1_enzyme_family"/>
    <property type="match status" value="1"/>
</dbReference>
<dbReference type="OrthoDB" id="9804286at2"/>
<keyword evidence="3" id="KW-1185">Reference proteome</keyword>
<dbReference type="GO" id="GO:0061503">
    <property type="term" value="F:tRNA threonylcarbamoyladenosine dehydratase"/>
    <property type="evidence" value="ECO:0007669"/>
    <property type="project" value="TreeGrafter"/>
</dbReference>
<dbReference type="EMBL" id="CP000828">
    <property type="protein sequence ID" value="ABW25392.1"/>
    <property type="molecule type" value="Genomic_DNA"/>
</dbReference>
<dbReference type="InterPro" id="IPR045886">
    <property type="entry name" value="ThiF/MoeB/HesA"/>
</dbReference>
<dbReference type="HOGENOM" id="CLU_1302694_0_0_3"/>
<gene>
    <name evidence="2" type="primary">thiF</name>
    <name evidence="2" type="ordered locus">AM1_0333</name>
</gene>
<name>B0C9V2_ACAM1</name>
<accession>B0C9V2</accession>
<dbReference type="RefSeq" id="WP_012161002.1">
    <property type="nucleotide sequence ID" value="NC_009925.1"/>
</dbReference>
<evidence type="ECO:0000259" key="1">
    <source>
        <dbReference type="Pfam" id="PF00899"/>
    </source>
</evidence>
<dbReference type="InterPro" id="IPR000594">
    <property type="entry name" value="ThiF_NAD_FAD-bd"/>
</dbReference>
<organism evidence="2 3">
    <name type="scientific">Acaryochloris marina (strain MBIC 11017)</name>
    <dbReference type="NCBI Taxonomy" id="329726"/>
    <lineage>
        <taxon>Bacteria</taxon>
        <taxon>Bacillati</taxon>
        <taxon>Cyanobacteriota</taxon>
        <taxon>Cyanophyceae</taxon>
        <taxon>Acaryochloridales</taxon>
        <taxon>Acaryochloridaceae</taxon>
        <taxon>Acaryochloris</taxon>
    </lineage>
</organism>
<evidence type="ECO:0000313" key="2">
    <source>
        <dbReference type="EMBL" id="ABW25392.1"/>
    </source>
</evidence>
<dbReference type="GO" id="GO:0008641">
    <property type="term" value="F:ubiquitin-like modifier activating enzyme activity"/>
    <property type="evidence" value="ECO:0007669"/>
    <property type="project" value="InterPro"/>
</dbReference>
<proteinExistence type="predicted"/>
<dbReference type="Proteomes" id="UP000000268">
    <property type="component" value="Chromosome"/>
</dbReference>